<feature type="domain" description="Prepilin type IV endopeptidase peptidase" evidence="4">
    <location>
        <begin position="7"/>
        <end position="112"/>
    </location>
</feature>
<dbReference type="EMBL" id="JABWTA010000024">
    <property type="protein sequence ID" value="NVE96080.1"/>
    <property type="molecule type" value="Genomic_DNA"/>
</dbReference>
<dbReference type="InterPro" id="IPR000045">
    <property type="entry name" value="Prepilin_IV_endopep_pep"/>
</dbReference>
<keyword evidence="6" id="KW-1185">Reference proteome</keyword>
<dbReference type="PANTHER" id="PTHR30487">
    <property type="entry name" value="TYPE 4 PREPILIN-LIKE PROTEINS LEADER PEPTIDE-PROCESSING ENZYME"/>
    <property type="match status" value="1"/>
</dbReference>
<proteinExistence type="inferred from homology"/>
<feature type="transmembrane region" description="Helical" evidence="3">
    <location>
        <begin position="90"/>
        <end position="118"/>
    </location>
</feature>
<dbReference type="PRINTS" id="PR00864">
    <property type="entry name" value="PREPILNPTASE"/>
</dbReference>
<feature type="non-terminal residue" evidence="5">
    <location>
        <position position="1"/>
    </location>
</feature>
<keyword evidence="3" id="KW-1133">Transmembrane helix</keyword>
<dbReference type="GO" id="GO:0004190">
    <property type="term" value="F:aspartic-type endopeptidase activity"/>
    <property type="evidence" value="ECO:0007669"/>
    <property type="project" value="InterPro"/>
</dbReference>
<evidence type="ECO:0000259" key="4">
    <source>
        <dbReference type="Pfam" id="PF01478"/>
    </source>
</evidence>
<dbReference type="PANTHER" id="PTHR30487:SF0">
    <property type="entry name" value="PREPILIN LEADER PEPTIDASE_N-METHYLTRANSFERASE-RELATED"/>
    <property type="match status" value="1"/>
</dbReference>
<organism evidence="5 6">
    <name type="scientific">Altererythrobacter lutimaris</name>
    <dbReference type="NCBI Taxonomy" id="2743979"/>
    <lineage>
        <taxon>Bacteria</taxon>
        <taxon>Pseudomonadati</taxon>
        <taxon>Pseudomonadota</taxon>
        <taxon>Alphaproteobacteria</taxon>
        <taxon>Sphingomonadales</taxon>
        <taxon>Erythrobacteraceae</taxon>
        <taxon>Altererythrobacter</taxon>
    </lineage>
</organism>
<comment type="similarity">
    <text evidence="1 2">Belongs to the peptidase A24 family.</text>
</comment>
<dbReference type="AlphaFoldDB" id="A0A850HEG1"/>
<evidence type="ECO:0000313" key="6">
    <source>
        <dbReference type="Proteomes" id="UP000546031"/>
    </source>
</evidence>
<feature type="transmembrane region" description="Helical" evidence="3">
    <location>
        <begin position="53"/>
        <end position="70"/>
    </location>
</feature>
<feature type="non-terminal residue" evidence="5">
    <location>
        <position position="153"/>
    </location>
</feature>
<feature type="transmembrane region" description="Helical" evidence="3">
    <location>
        <begin position="130"/>
        <end position="150"/>
    </location>
</feature>
<dbReference type="InterPro" id="IPR050882">
    <property type="entry name" value="Prepilin_peptidase/N-MTase"/>
</dbReference>
<dbReference type="GO" id="GO:0006465">
    <property type="term" value="P:signal peptide processing"/>
    <property type="evidence" value="ECO:0007669"/>
    <property type="project" value="TreeGrafter"/>
</dbReference>
<evidence type="ECO:0000256" key="1">
    <source>
        <dbReference type="ARBA" id="ARBA00005801"/>
    </source>
</evidence>
<dbReference type="Proteomes" id="UP000546031">
    <property type="component" value="Unassembled WGS sequence"/>
</dbReference>
<feature type="transmembrane region" description="Helical" evidence="3">
    <location>
        <begin position="28"/>
        <end position="46"/>
    </location>
</feature>
<keyword evidence="3" id="KW-0812">Transmembrane</keyword>
<sequence length="153" mass="15272">AGAAGAVFGWLLLALAALDVAALWLPNGLTGLLAAAGLAAGLAGLGLPLEARLIGGAAGFGVLWLVAWSYRRLRGRQGLGGGDPKLFGGIGLWLGWQALPLVLLAACLIGLAGVLGLMLGGRRVTATDRLPFGVMLAAAAFAVWLGLAIGPMP</sequence>
<gene>
    <name evidence="5" type="ORF">HUO12_14335</name>
</gene>
<dbReference type="GO" id="GO:0005886">
    <property type="term" value="C:plasma membrane"/>
    <property type="evidence" value="ECO:0007669"/>
    <property type="project" value="TreeGrafter"/>
</dbReference>
<reference evidence="5 6" key="1">
    <citation type="submission" date="2020-06" db="EMBL/GenBank/DDBJ databases">
        <title>Altererythrobacter lutimaris sp. nov., a marine bacterium isolated from a tidal flat.</title>
        <authorList>
            <person name="Kim D."/>
            <person name="Yoo Y."/>
            <person name="Kim J.-J."/>
        </authorList>
    </citation>
    <scope>NUCLEOTIDE SEQUENCE [LARGE SCALE GENOMIC DNA]</scope>
    <source>
        <strain evidence="5 6">JGD-16</strain>
    </source>
</reference>
<evidence type="ECO:0000256" key="2">
    <source>
        <dbReference type="RuleBase" id="RU003793"/>
    </source>
</evidence>
<evidence type="ECO:0000256" key="3">
    <source>
        <dbReference type="SAM" id="Phobius"/>
    </source>
</evidence>
<accession>A0A850HEG1</accession>
<evidence type="ECO:0000313" key="5">
    <source>
        <dbReference type="EMBL" id="NVE96080.1"/>
    </source>
</evidence>
<dbReference type="InterPro" id="IPR014032">
    <property type="entry name" value="Peptidase_A24A_bac"/>
</dbReference>
<dbReference type="Gene3D" id="1.20.120.1220">
    <property type="match status" value="1"/>
</dbReference>
<dbReference type="Pfam" id="PF01478">
    <property type="entry name" value="Peptidase_A24"/>
    <property type="match status" value="1"/>
</dbReference>
<name>A0A850HEG1_9SPHN</name>
<protein>
    <submittedName>
        <fullName evidence="5">Prepilin peptidase</fullName>
    </submittedName>
</protein>
<comment type="caution">
    <text evidence="5">The sequence shown here is derived from an EMBL/GenBank/DDBJ whole genome shotgun (WGS) entry which is preliminary data.</text>
</comment>
<keyword evidence="3" id="KW-0472">Membrane</keyword>